<feature type="region of interest" description="Disordered" evidence="1">
    <location>
        <begin position="1"/>
        <end position="28"/>
    </location>
</feature>
<keyword evidence="2" id="KW-0812">Transmembrane</keyword>
<organism evidence="4 5">
    <name type="scientific">Proteobacteria bacterium 228</name>
    <dbReference type="NCBI Taxonomy" id="2083153"/>
    <lineage>
        <taxon>Bacteria</taxon>
        <taxon>Pseudomonadati</taxon>
        <taxon>Pseudomonadota</taxon>
    </lineage>
</organism>
<feature type="transmembrane region" description="Helical" evidence="2">
    <location>
        <begin position="30"/>
        <end position="52"/>
    </location>
</feature>
<comment type="caution">
    <text evidence="4">The sequence shown here is derived from an EMBL/GenBank/DDBJ whole genome shotgun (WGS) entry which is preliminary data.</text>
</comment>
<evidence type="ECO:0000259" key="3">
    <source>
        <dbReference type="PROSITE" id="PS51724"/>
    </source>
</evidence>
<keyword evidence="2" id="KW-1133">Transmembrane helix</keyword>
<feature type="domain" description="SPOR" evidence="3">
    <location>
        <begin position="166"/>
        <end position="246"/>
    </location>
</feature>
<dbReference type="OrthoDB" id="8558195at2"/>
<protein>
    <recommendedName>
        <fullName evidence="3">SPOR domain-containing protein</fullName>
    </recommendedName>
</protein>
<dbReference type="Pfam" id="PF05036">
    <property type="entry name" value="SPOR"/>
    <property type="match status" value="1"/>
</dbReference>
<gene>
    <name evidence="4" type="ORF">C4K68_20905</name>
</gene>
<feature type="region of interest" description="Disordered" evidence="1">
    <location>
        <begin position="110"/>
        <end position="138"/>
    </location>
</feature>
<accession>A0A2S5KKQ9</accession>
<dbReference type="Proteomes" id="UP000238196">
    <property type="component" value="Unassembled WGS sequence"/>
</dbReference>
<dbReference type="GO" id="GO:0042834">
    <property type="term" value="F:peptidoglycan binding"/>
    <property type="evidence" value="ECO:0007669"/>
    <property type="project" value="InterPro"/>
</dbReference>
<evidence type="ECO:0000313" key="4">
    <source>
        <dbReference type="EMBL" id="PPC75427.1"/>
    </source>
</evidence>
<dbReference type="InterPro" id="IPR036680">
    <property type="entry name" value="SPOR-like_sf"/>
</dbReference>
<evidence type="ECO:0000313" key="5">
    <source>
        <dbReference type="Proteomes" id="UP000238196"/>
    </source>
</evidence>
<dbReference type="EMBL" id="PRLP01000096">
    <property type="protein sequence ID" value="PPC75427.1"/>
    <property type="molecule type" value="Genomic_DNA"/>
</dbReference>
<feature type="compositionally biased region" description="Low complexity" evidence="1">
    <location>
        <begin position="7"/>
        <end position="18"/>
    </location>
</feature>
<sequence>MATQDFAKSQSRARSGSSSRKKAPAKKSGFSWRIASVLVLVGVFGFILVQLARVKTDPAATQAALAVKPAPEEKEKPKAKVKAPPPAQAPDSASKSWDFYKLLPESEVPLPSDVQPLATQPPPPPKPEEAKPSSSAELAKATEAVKLEAAKTEAPKVVDKSTPAAAPAAGRFLLQVGAFKTEDEAEKMRVKMFLQGFQEVGVSPGPDSKGQTWWRVRLGPFSGDGLSKAEGKLSAMGTSPIRVPIR</sequence>
<name>A0A2S5KKQ9_9PROT</name>
<evidence type="ECO:0000256" key="2">
    <source>
        <dbReference type="SAM" id="Phobius"/>
    </source>
</evidence>
<reference evidence="4 5" key="1">
    <citation type="submission" date="2018-02" db="EMBL/GenBank/DDBJ databases">
        <title>novel marine gammaproteobacteria from coastal saline agro ecosystem.</title>
        <authorList>
            <person name="Krishnan R."/>
            <person name="Ramesh Kumar N."/>
        </authorList>
    </citation>
    <scope>NUCLEOTIDE SEQUENCE [LARGE SCALE GENOMIC DNA]</scope>
    <source>
        <strain evidence="4 5">228</strain>
    </source>
</reference>
<dbReference type="PROSITE" id="PS51724">
    <property type="entry name" value="SPOR"/>
    <property type="match status" value="1"/>
</dbReference>
<dbReference type="SUPFAM" id="SSF110997">
    <property type="entry name" value="Sporulation related repeat"/>
    <property type="match status" value="1"/>
</dbReference>
<feature type="region of interest" description="Disordered" evidence="1">
    <location>
        <begin position="64"/>
        <end position="96"/>
    </location>
</feature>
<keyword evidence="2" id="KW-0472">Membrane</keyword>
<proteinExistence type="predicted"/>
<evidence type="ECO:0000256" key="1">
    <source>
        <dbReference type="SAM" id="MobiDB-lite"/>
    </source>
</evidence>
<dbReference type="AlphaFoldDB" id="A0A2S5KKQ9"/>
<dbReference type="InterPro" id="IPR007730">
    <property type="entry name" value="SPOR-like_dom"/>
</dbReference>
<dbReference type="Gene3D" id="3.30.70.1070">
    <property type="entry name" value="Sporulation related repeat"/>
    <property type="match status" value="1"/>
</dbReference>